<evidence type="ECO:0000256" key="6">
    <source>
        <dbReference type="SAM" id="Coils"/>
    </source>
</evidence>
<organism evidence="8 9">
    <name type="scientific">Alkalihalobacterium chitinilyticum</name>
    <dbReference type="NCBI Taxonomy" id="2980103"/>
    <lineage>
        <taxon>Bacteria</taxon>
        <taxon>Bacillati</taxon>
        <taxon>Bacillota</taxon>
        <taxon>Bacilli</taxon>
        <taxon>Bacillales</taxon>
        <taxon>Bacillaceae</taxon>
        <taxon>Alkalihalobacterium</taxon>
    </lineage>
</organism>
<protein>
    <submittedName>
        <fullName evidence="8">Dynamin family protein</fullName>
    </submittedName>
</protein>
<feature type="coiled-coil region" evidence="6">
    <location>
        <begin position="1140"/>
        <end position="1175"/>
    </location>
</feature>
<dbReference type="PANTHER" id="PTHR10465">
    <property type="entry name" value="TRANSMEMBRANE GTPASE FZO1"/>
    <property type="match status" value="1"/>
</dbReference>
<keyword evidence="9" id="KW-1185">Reference proteome</keyword>
<evidence type="ECO:0000256" key="3">
    <source>
        <dbReference type="ARBA" id="ARBA00022801"/>
    </source>
</evidence>
<proteinExistence type="predicted"/>
<evidence type="ECO:0000256" key="5">
    <source>
        <dbReference type="ARBA" id="ARBA00023136"/>
    </source>
</evidence>
<dbReference type="InterPro" id="IPR045063">
    <property type="entry name" value="Dynamin_N"/>
</dbReference>
<dbReference type="EMBL" id="JAOTPO010000001">
    <property type="protein sequence ID" value="MDE5411880.1"/>
    <property type="molecule type" value="Genomic_DNA"/>
</dbReference>
<feature type="domain" description="Dynamin N-terminal" evidence="7">
    <location>
        <begin position="620"/>
        <end position="842"/>
    </location>
</feature>
<dbReference type="InterPro" id="IPR027094">
    <property type="entry name" value="Mitofusin_fam"/>
</dbReference>
<gene>
    <name evidence="8" type="ORF">N7Z68_00605</name>
</gene>
<comment type="caution">
    <text evidence="8">The sequence shown here is derived from an EMBL/GenBank/DDBJ whole genome shotgun (WGS) entry which is preliminary data.</text>
</comment>
<evidence type="ECO:0000313" key="9">
    <source>
        <dbReference type="Proteomes" id="UP001148125"/>
    </source>
</evidence>
<dbReference type="PANTHER" id="PTHR10465:SF0">
    <property type="entry name" value="SARCALUMENIN"/>
    <property type="match status" value="1"/>
</dbReference>
<dbReference type="CDD" id="cd09912">
    <property type="entry name" value="DLP_2"/>
    <property type="match status" value="1"/>
</dbReference>
<keyword evidence="5" id="KW-0472">Membrane</keyword>
<evidence type="ECO:0000313" key="8">
    <source>
        <dbReference type="EMBL" id="MDE5411880.1"/>
    </source>
</evidence>
<accession>A0ABT5V8V9</accession>
<dbReference type="Pfam" id="PF00350">
    <property type="entry name" value="Dynamin_N"/>
    <property type="match status" value="2"/>
</dbReference>
<dbReference type="InterPro" id="IPR027417">
    <property type="entry name" value="P-loop_NTPase"/>
</dbReference>
<evidence type="ECO:0000256" key="1">
    <source>
        <dbReference type="ARBA" id="ARBA00004370"/>
    </source>
</evidence>
<evidence type="ECO:0000256" key="2">
    <source>
        <dbReference type="ARBA" id="ARBA00022741"/>
    </source>
</evidence>
<reference evidence="8" key="1">
    <citation type="submission" date="2024-05" db="EMBL/GenBank/DDBJ databases">
        <title>Alkalihalobacillus sp. strain MEB203 novel alkaliphilic bacterium from Lonar Lake, India.</title>
        <authorList>
            <person name="Joshi A."/>
            <person name="Thite S."/>
            <person name="Mengade P."/>
        </authorList>
    </citation>
    <scope>NUCLEOTIDE SEQUENCE</scope>
    <source>
        <strain evidence="8">MEB 203</strain>
    </source>
</reference>
<sequence length="1193" mass="137957">MTVVKEKLKTELIPYSQEERYRLEKLAEKQDKKTFEVAFCGHFSAGKSTILNTLLGAEVLPTSPIPTSANIIGIKNGELGLTLHTKDGEQKQWKGEIPWTQVREWGMNGNEISNMVITAPLPFLGEHSCILDTPGVDSTDESHEAVTVDQLYTTDAIVYVMDYNHVQSETNLYFLKQLSLEKKPIYIIINQVDKHNEQEIPLSVFRQSVQDVFSRWEIRHLGLFFTTMKKPDHPLNQFKTFEKTIKSLLFHSDKLLNGSRLRLEQGFYQAVENRLQEDKLDAVDQLLDEMKEKGYEVSQLDEQQHLKTKLVEVRQYDKAIYKSFDDELGGLFKDVILFPYTTTDLARNWIESIQPGFKVGLLFTKKKTQEEQNERLRLLVQDLQDKVKSQLLFHVQAYFQKINRMKLTNVEELEAAINQLSFEVTDDLLKKNVKSDHASRDYVFAFSKEITSMIVRDIRNKAREIVDLQIEGLKEAYRVEQKSIETQLAKFKNIEKYVDQVNQVKADFDKNIEVVKEQIATYPPEREYNETIKHASNQSYPEKLENGFANVILPEEGVIDTSWEVTEEKSTIDFSEEETLTWLNSIKNVLHDHKDQVIVSHERNHLIERINRYENQTFIISLFGAFSAGKSSFANALLGENILPVSPNPTTATVNTVEQSTADHAHGTAKVTVKSVDALNHEIRSVSEQLDESLDLERLSQWKPNMKDYVSSWQKTYAEYLLTIQQSVASTEWKLGSEFSVSHEEMQSLVAEESKACLIEKVNIYFDSAITKKGIILVDTPGVNSIHGRHTNVAFQQMRQSDAIFYLTYYNHAFSKADQYFLQQMGKVNESFGHDKLYFVINAADLASSEGELNGVRKHVYDQLRRNGIEKPRLYHLSSKEGLQAKKEQLQTETTFAAFERSFYEYTILELKQLSVKMITEELRQFTNKIKDSISFMNEEANEQKLKHEKLKQTVEIEIDNVHKASFSFALRDILMEFDQLVLYLRDRMRFVLNDYFASAINVAVLTGNSKKELHEQLTGAIKEWRGLGEYFLKQELEATVIRMEEKMKARAKSWLSDQITLLQKELPYLYCEAEIEIAAISVELNEMALSIDTKKYLPMLKSKKDFFENGAVKQFKELIVADGVENSREMINLSSKKMSNEFEQKLQTIEQDLKQRLKEAIENELNRFEALFDAEAKSALINEYDELKRFVY</sequence>
<feature type="domain" description="Dynamin N-terminal" evidence="7">
    <location>
        <begin position="37"/>
        <end position="191"/>
    </location>
</feature>
<keyword evidence="4" id="KW-0342">GTP-binding</keyword>
<keyword evidence="6" id="KW-0175">Coiled coil</keyword>
<keyword evidence="2" id="KW-0547">Nucleotide-binding</keyword>
<evidence type="ECO:0000256" key="4">
    <source>
        <dbReference type="ARBA" id="ARBA00023134"/>
    </source>
</evidence>
<comment type="subcellular location">
    <subcellularLocation>
        <location evidence="1">Membrane</location>
    </subcellularLocation>
</comment>
<evidence type="ECO:0000259" key="7">
    <source>
        <dbReference type="Pfam" id="PF00350"/>
    </source>
</evidence>
<name>A0ABT5V8V9_9BACI</name>
<dbReference type="SUPFAM" id="SSF52540">
    <property type="entry name" value="P-loop containing nucleoside triphosphate hydrolases"/>
    <property type="match status" value="2"/>
</dbReference>
<dbReference type="Gene3D" id="3.40.50.300">
    <property type="entry name" value="P-loop containing nucleotide triphosphate hydrolases"/>
    <property type="match status" value="2"/>
</dbReference>
<keyword evidence="3" id="KW-0378">Hydrolase</keyword>
<dbReference type="RefSeq" id="WP_275116515.1">
    <property type="nucleotide sequence ID" value="NZ_JAOTPO010000001.1"/>
</dbReference>
<dbReference type="Proteomes" id="UP001148125">
    <property type="component" value="Unassembled WGS sequence"/>
</dbReference>